<dbReference type="SUPFAM" id="SSF53254">
    <property type="entry name" value="Phosphoglycerate mutase-like"/>
    <property type="match status" value="1"/>
</dbReference>
<dbReference type="SMART" id="SM00855">
    <property type="entry name" value="PGAM"/>
    <property type="match status" value="1"/>
</dbReference>
<protein>
    <submittedName>
        <fullName evidence="2">Probable phosphoglycerate mutase</fullName>
    </submittedName>
</protein>
<dbReference type="RefSeq" id="WP_033163671.1">
    <property type="nucleotide sequence ID" value="NZ_FNYK01000039.1"/>
</dbReference>
<dbReference type="InterPro" id="IPR029033">
    <property type="entry name" value="His_PPase_superfam"/>
</dbReference>
<reference evidence="3" key="1">
    <citation type="submission" date="2016-10" db="EMBL/GenBank/DDBJ databases">
        <authorList>
            <person name="Varghese N."/>
        </authorList>
    </citation>
    <scope>NUCLEOTIDE SEQUENCE [LARGE SCALE GENOMIC DNA]</scope>
    <source>
        <strain evidence="3">DSM 20406</strain>
    </source>
</reference>
<accession>A0A1H6UUV9</accession>
<evidence type="ECO:0000256" key="1">
    <source>
        <dbReference type="PIRSR" id="PIRSR613078-2"/>
    </source>
</evidence>
<dbReference type="InterPro" id="IPR001345">
    <property type="entry name" value="PG/BPGM_mutase_AS"/>
</dbReference>
<dbReference type="eggNOG" id="COG0406">
    <property type="taxonomic scope" value="Bacteria"/>
</dbReference>
<dbReference type="EMBL" id="FNYK01000039">
    <property type="protein sequence ID" value="SEI96213.1"/>
    <property type="molecule type" value="Genomic_DNA"/>
</dbReference>
<dbReference type="PANTHER" id="PTHR48100:SF5">
    <property type="entry name" value="HISTIDINE PHOSPHATASE FAMILY PROTEIN"/>
    <property type="match status" value="1"/>
</dbReference>
<proteinExistence type="predicted"/>
<sequence length="199" mass="23123">MKKTLYLMRHGQTLFNVEHKIQGWCDSPLTEQGIKQAEIAARYFDDNKITFDHCYASTSERACDTLEIVTHHKYPYTRVKGLKEWNFGRFEAMDEFLNPPVPHGYGDFFVQYGGESQQQVQDRMIKTLTEIMEKEDHHDVLALSHGGACFFFVRAFDDYNAVIDYSRVGNCTIFKLVYEDGIFSCVDIIQSDFSEIEKI</sequence>
<evidence type="ECO:0000313" key="2">
    <source>
        <dbReference type="EMBL" id="SEI96213.1"/>
    </source>
</evidence>
<gene>
    <name evidence="2" type="ORF">SAMN04487834_103923</name>
</gene>
<dbReference type="AlphaFoldDB" id="A0A1H6UUV9"/>
<name>A0A1H6UUV9_9FIRM</name>
<dbReference type="OrthoDB" id="9782128at2"/>
<feature type="binding site" evidence="1">
    <location>
        <position position="61"/>
    </location>
    <ligand>
        <name>substrate</name>
    </ligand>
</feature>
<dbReference type="CDD" id="cd07067">
    <property type="entry name" value="HP_PGM_like"/>
    <property type="match status" value="1"/>
</dbReference>
<dbReference type="PANTHER" id="PTHR48100">
    <property type="entry name" value="BROAD-SPECIFICITY PHOSPHATASE YOR283W-RELATED"/>
    <property type="match status" value="1"/>
</dbReference>
<dbReference type="GeneID" id="54121059"/>
<dbReference type="Proteomes" id="UP000183028">
    <property type="component" value="Unassembled WGS sequence"/>
</dbReference>
<dbReference type="GO" id="GO:0005737">
    <property type="term" value="C:cytoplasm"/>
    <property type="evidence" value="ECO:0007669"/>
    <property type="project" value="TreeGrafter"/>
</dbReference>
<dbReference type="PROSITE" id="PS00175">
    <property type="entry name" value="PG_MUTASE"/>
    <property type="match status" value="1"/>
</dbReference>
<feature type="binding site" evidence="1">
    <location>
        <begin position="9"/>
        <end position="16"/>
    </location>
    <ligand>
        <name>substrate</name>
    </ligand>
</feature>
<dbReference type="STRING" id="322505.SAMN04487836_11320"/>
<dbReference type="GO" id="GO:0016791">
    <property type="term" value="F:phosphatase activity"/>
    <property type="evidence" value="ECO:0007669"/>
    <property type="project" value="TreeGrafter"/>
</dbReference>
<dbReference type="InterPro" id="IPR013078">
    <property type="entry name" value="His_Pase_superF_clade-1"/>
</dbReference>
<keyword evidence="3" id="KW-1185">Reference proteome</keyword>
<dbReference type="InterPro" id="IPR050275">
    <property type="entry name" value="PGM_Phosphatase"/>
</dbReference>
<organism evidence="2 3">
    <name type="scientific">Sharpea azabuensis</name>
    <dbReference type="NCBI Taxonomy" id="322505"/>
    <lineage>
        <taxon>Bacteria</taxon>
        <taxon>Bacillati</taxon>
        <taxon>Bacillota</taxon>
        <taxon>Erysipelotrichia</taxon>
        <taxon>Erysipelotrichales</taxon>
        <taxon>Coprobacillaceae</taxon>
        <taxon>Sharpea</taxon>
    </lineage>
</organism>
<dbReference type="Pfam" id="PF00300">
    <property type="entry name" value="His_Phos_1"/>
    <property type="match status" value="1"/>
</dbReference>
<dbReference type="Gene3D" id="3.40.50.1240">
    <property type="entry name" value="Phosphoglycerate mutase-like"/>
    <property type="match status" value="1"/>
</dbReference>
<evidence type="ECO:0000313" key="3">
    <source>
        <dbReference type="Proteomes" id="UP000183028"/>
    </source>
</evidence>